<dbReference type="EMBL" id="AP017369">
    <property type="protein sequence ID" value="BAU96973.1"/>
    <property type="molecule type" value="Genomic_DNA"/>
</dbReference>
<keyword evidence="3" id="KW-1185">Reference proteome</keyword>
<keyword evidence="1" id="KW-0732">Signal</keyword>
<feature type="signal peptide" evidence="1">
    <location>
        <begin position="1"/>
        <end position="20"/>
    </location>
</feature>
<sequence>MIRSRLAALSLLPLPLLLTACGSDTVEMTDSTWLVSNIYTTPDEPSSISDLVISQPSLDFGHSSLTGFTGCVPFNGAAEFFHEGTQSSVTDADYVTLSSLDFDKLPEDCQGQELEVHNKLVDLLPGSFKISRTSPSEILLTSDVDDLDKPAIRLISWIAPTS</sequence>
<evidence type="ECO:0000256" key="1">
    <source>
        <dbReference type="SAM" id="SignalP"/>
    </source>
</evidence>
<dbReference type="AlphaFoldDB" id="A0A160PUE0"/>
<reference evidence="2 3" key="1">
    <citation type="submission" date="2016-02" db="EMBL/GenBank/DDBJ databases">
        <title>Corynebacterium glutamicum N24 whole genome sequencing project.</title>
        <authorList>
            <person name="Matsutani M."/>
            <person name="Nangtapong N."/>
            <person name="Yakushi T."/>
            <person name="Matsushita K."/>
        </authorList>
    </citation>
    <scope>NUCLEOTIDE SEQUENCE [LARGE SCALE GENOMIC DNA]</scope>
    <source>
        <strain evidence="2 3">N24</strain>
    </source>
</reference>
<organism evidence="2 3">
    <name type="scientific">Corynebacterium suranareeae</name>
    <dbReference type="NCBI Taxonomy" id="2506452"/>
    <lineage>
        <taxon>Bacteria</taxon>
        <taxon>Bacillati</taxon>
        <taxon>Actinomycetota</taxon>
        <taxon>Actinomycetes</taxon>
        <taxon>Mycobacteriales</taxon>
        <taxon>Corynebacteriaceae</taxon>
        <taxon>Corynebacterium</taxon>
    </lineage>
</organism>
<evidence type="ECO:0000313" key="3">
    <source>
        <dbReference type="Proteomes" id="UP000218244"/>
    </source>
</evidence>
<dbReference type="KEGG" id="csur:N24_2711"/>
<dbReference type="Proteomes" id="UP000218244">
    <property type="component" value="Chromosome"/>
</dbReference>
<proteinExistence type="predicted"/>
<feature type="chain" id="PRO_5038389097" description="Secreted protein" evidence="1">
    <location>
        <begin position="21"/>
        <end position="162"/>
    </location>
</feature>
<dbReference type="RefSeq" id="WP_096458269.1">
    <property type="nucleotide sequence ID" value="NZ_AP017369.1"/>
</dbReference>
<dbReference type="PROSITE" id="PS51257">
    <property type="entry name" value="PROKAR_LIPOPROTEIN"/>
    <property type="match status" value="1"/>
</dbReference>
<evidence type="ECO:0000313" key="2">
    <source>
        <dbReference type="EMBL" id="BAU96973.1"/>
    </source>
</evidence>
<evidence type="ECO:0008006" key="4">
    <source>
        <dbReference type="Google" id="ProtNLM"/>
    </source>
</evidence>
<gene>
    <name evidence="2" type="ORF">N24_2711</name>
</gene>
<name>A0A160PUE0_9CORY</name>
<protein>
    <recommendedName>
        <fullName evidence="4">Secreted protein</fullName>
    </recommendedName>
</protein>
<accession>A0A160PUE0</accession>